<name>A0A1I1EG55_9BACT</name>
<reference evidence="1 2" key="1">
    <citation type="submission" date="2016-10" db="EMBL/GenBank/DDBJ databases">
        <authorList>
            <person name="de Groot N.N."/>
        </authorList>
    </citation>
    <scope>NUCLEOTIDE SEQUENCE [LARGE SCALE GENOMIC DNA]</scope>
    <source>
        <strain evidence="1 2">DSM 6793</strain>
    </source>
</reference>
<dbReference type="AlphaFoldDB" id="A0A1I1EG55"/>
<organism evidence="1 2">
    <name type="scientific">Flexibacter flexilis DSM 6793</name>
    <dbReference type="NCBI Taxonomy" id="927664"/>
    <lineage>
        <taxon>Bacteria</taxon>
        <taxon>Pseudomonadati</taxon>
        <taxon>Bacteroidota</taxon>
        <taxon>Cytophagia</taxon>
        <taxon>Cytophagales</taxon>
        <taxon>Flexibacteraceae</taxon>
        <taxon>Flexibacter</taxon>
    </lineage>
</organism>
<evidence type="ECO:0000313" key="1">
    <source>
        <dbReference type="EMBL" id="SFB83923.1"/>
    </source>
</evidence>
<gene>
    <name evidence="1" type="ORF">SAMN05421780_101708</name>
</gene>
<evidence type="ECO:0000313" key="2">
    <source>
        <dbReference type="Proteomes" id="UP000199514"/>
    </source>
</evidence>
<keyword evidence="2" id="KW-1185">Reference proteome</keyword>
<proteinExistence type="predicted"/>
<protein>
    <submittedName>
        <fullName evidence="1">Uncharacterized protein</fullName>
    </submittedName>
</protein>
<dbReference type="Proteomes" id="UP000199514">
    <property type="component" value="Unassembled WGS sequence"/>
</dbReference>
<accession>A0A1I1EG55</accession>
<dbReference type="EMBL" id="FOLE01000001">
    <property type="protein sequence ID" value="SFB83923.1"/>
    <property type="molecule type" value="Genomic_DNA"/>
</dbReference>
<sequence length="35" mass="4197">MFMICTAMRMYKKVIYFESAVSYFDLLVVYFESAV</sequence>